<dbReference type="PANTHER" id="PTHR38697:SF1">
    <property type="entry name" value="NUCLEAR PORE COMPLEX PROTEIN SIMILAR TO S. CEREVISIAE NUP2 (EUROFUNG)"/>
    <property type="match status" value="1"/>
</dbReference>
<dbReference type="PROSITE" id="PS50196">
    <property type="entry name" value="RANBD1"/>
    <property type="match status" value="1"/>
</dbReference>
<feature type="compositionally biased region" description="Polar residues" evidence="1">
    <location>
        <begin position="252"/>
        <end position="264"/>
    </location>
</feature>
<feature type="domain" description="RanBD1" evidence="2">
    <location>
        <begin position="373"/>
        <end position="496"/>
    </location>
</feature>
<evidence type="ECO:0000259" key="2">
    <source>
        <dbReference type="PROSITE" id="PS50196"/>
    </source>
</evidence>
<dbReference type="OrthoDB" id="185618at2759"/>
<dbReference type="Proteomes" id="UP000240830">
    <property type="component" value="Unassembled WGS sequence"/>
</dbReference>
<gene>
    <name evidence="3" type="ORF">PSACC_00990</name>
</gene>
<evidence type="ECO:0000313" key="3">
    <source>
        <dbReference type="EMBL" id="PJF19205.1"/>
    </source>
</evidence>
<proteinExistence type="predicted"/>
<name>A0A2H9TN80_9FUNG</name>
<dbReference type="SMART" id="SM00160">
    <property type="entry name" value="RanBD"/>
    <property type="match status" value="1"/>
</dbReference>
<dbReference type="CDD" id="cd13170">
    <property type="entry name" value="RanBD_NUP50"/>
    <property type="match status" value="1"/>
</dbReference>
<dbReference type="AlphaFoldDB" id="A0A2H9TN80"/>
<dbReference type="Pfam" id="PF00638">
    <property type="entry name" value="Ran_BP1"/>
    <property type="match status" value="1"/>
</dbReference>
<sequence length="496" mass="52550">MAVKSNPFAVLQEKPDYELQLRGLNHSFGESLRKRLESDPTADLTTLWKQYEKHLESIKIKCGKMEKPVPNVGSGLSAAPAIASGGFTFPASEAVKPVTAAEPSVPFASMAAVTKESLGAAKSETTASNAVETSKPAGFSFGSTAVGPTGFSFGAKPTESSSFSFGAKPTESTDFSFGAKPTESTGFSFGAKPTESTSFSFGAKSTESSSFSFGTKPAESSGFSFGAQPTESDKSPFVDTKNTETTPLAEPISSSAKPTGSSDAKPTELFSFGVKPTEAASFGVPSTTSFSFGAKPTETFDKPATTASGTTQFSFSTPFSFNANAQPFEPKTEDVKPFQFSFGAPQPSFGTPAQQTVDLTGDDEGIPSGEEESFTNVRTNMDLITTGAGEEDEETLAAERCKLFAFSGGWTDLGVCIFKINKRSDGRSRVLARVEGSGKILLNSWIEKSVQVEWIEGKKEFSLICVSQDGKPAKYLVRCKEADLAKKLSEELKSLI</sequence>
<dbReference type="EMBL" id="MTSL01000074">
    <property type="protein sequence ID" value="PJF19205.1"/>
    <property type="molecule type" value="Genomic_DNA"/>
</dbReference>
<dbReference type="SUPFAM" id="SSF50729">
    <property type="entry name" value="PH domain-like"/>
    <property type="match status" value="1"/>
</dbReference>
<evidence type="ECO:0000313" key="4">
    <source>
        <dbReference type="Proteomes" id="UP000240830"/>
    </source>
</evidence>
<accession>A0A2H9TN80</accession>
<dbReference type="Gene3D" id="2.30.29.30">
    <property type="entry name" value="Pleckstrin-homology domain (PH domain)/Phosphotyrosine-binding domain (PTB)"/>
    <property type="match status" value="1"/>
</dbReference>
<dbReference type="InterPro" id="IPR053074">
    <property type="entry name" value="NPC_Nucleoporin"/>
</dbReference>
<organism evidence="3 4">
    <name type="scientific">Paramicrosporidium saccamoebae</name>
    <dbReference type="NCBI Taxonomy" id="1246581"/>
    <lineage>
        <taxon>Eukaryota</taxon>
        <taxon>Fungi</taxon>
        <taxon>Fungi incertae sedis</taxon>
        <taxon>Cryptomycota</taxon>
        <taxon>Cryptomycota incertae sedis</taxon>
        <taxon>Paramicrosporidium</taxon>
    </lineage>
</organism>
<protein>
    <submittedName>
        <fullName evidence="3">Ran-binding and NUP50 nuclear pore complex domain-containing protein</fullName>
    </submittedName>
</protein>
<dbReference type="InterPro" id="IPR000156">
    <property type="entry name" value="Ran_bind_dom"/>
</dbReference>
<keyword evidence="4" id="KW-1185">Reference proteome</keyword>
<feature type="region of interest" description="Disordered" evidence="1">
    <location>
        <begin position="222"/>
        <end position="268"/>
    </location>
</feature>
<dbReference type="InterPro" id="IPR011993">
    <property type="entry name" value="PH-like_dom_sf"/>
</dbReference>
<dbReference type="PANTHER" id="PTHR38697">
    <property type="entry name" value="NUCLEAR PORE COMPLEX PROTEIN SIMILAR TO S. CEREVISIAE NUP2 (EUROFUNG)"/>
    <property type="match status" value="1"/>
</dbReference>
<evidence type="ECO:0000256" key="1">
    <source>
        <dbReference type="SAM" id="MobiDB-lite"/>
    </source>
</evidence>
<reference evidence="3 4" key="1">
    <citation type="submission" date="2016-10" db="EMBL/GenBank/DDBJ databases">
        <title>The genome of Paramicrosporidium saccamoebae is the missing link in understanding Cryptomycota and Microsporidia evolution.</title>
        <authorList>
            <person name="Quandt C.A."/>
            <person name="Beaudet D."/>
            <person name="Corsaro D."/>
            <person name="Michel R."/>
            <person name="Corradi N."/>
            <person name="James T."/>
        </authorList>
    </citation>
    <scope>NUCLEOTIDE SEQUENCE [LARGE SCALE GENOMIC DNA]</scope>
    <source>
        <strain evidence="3 4">KSL3</strain>
    </source>
</reference>
<comment type="caution">
    <text evidence="3">The sequence shown here is derived from an EMBL/GenBank/DDBJ whole genome shotgun (WGS) entry which is preliminary data.</text>
</comment>
<dbReference type="STRING" id="1246581.A0A2H9TN80"/>